<keyword evidence="3" id="KW-1185">Reference proteome</keyword>
<evidence type="ECO:0000256" key="1">
    <source>
        <dbReference type="SAM" id="MobiDB-lite"/>
    </source>
</evidence>
<dbReference type="Proteomes" id="UP001174934">
    <property type="component" value="Unassembled WGS sequence"/>
</dbReference>
<reference evidence="2" key="1">
    <citation type="submission" date="2023-06" db="EMBL/GenBank/DDBJ databases">
        <title>Genome-scale phylogeny and comparative genomics of the fungal order Sordariales.</title>
        <authorList>
            <consortium name="Lawrence Berkeley National Laboratory"/>
            <person name="Hensen N."/>
            <person name="Bonometti L."/>
            <person name="Westerberg I."/>
            <person name="Brannstrom I.O."/>
            <person name="Guillou S."/>
            <person name="Cros-Aarteil S."/>
            <person name="Calhoun S."/>
            <person name="Haridas S."/>
            <person name="Kuo A."/>
            <person name="Mondo S."/>
            <person name="Pangilinan J."/>
            <person name="Riley R."/>
            <person name="LaButti K."/>
            <person name="Andreopoulos B."/>
            <person name="Lipzen A."/>
            <person name="Chen C."/>
            <person name="Yanf M."/>
            <person name="Daum C."/>
            <person name="Ng V."/>
            <person name="Clum A."/>
            <person name="Steindorff A."/>
            <person name="Ohm R."/>
            <person name="Martin F."/>
            <person name="Silar P."/>
            <person name="Natvig D."/>
            <person name="Lalanne C."/>
            <person name="Gautier V."/>
            <person name="Ament-velasquez S.L."/>
            <person name="Kruys A."/>
            <person name="Hutchinson M.I."/>
            <person name="Powell A.J."/>
            <person name="Barry K."/>
            <person name="Miller A.N."/>
            <person name="Grigoriev I.V."/>
            <person name="Debuchy R."/>
            <person name="Gladieux P."/>
            <person name="Thoren M.H."/>
            <person name="Johannesson H."/>
        </authorList>
    </citation>
    <scope>NUCLEOTIDE SEQUENCE</scope>
    <source>
        <strain evidence="2">SMH3391-2</strain>
    </source>
</reference>
<dbReference type="AlphaFoldDB" id="A0AA40CFD9"/>
<name>A0AA40CFD9_9PEZI</name>
<sequence>MTHCLPCMRNRATESKCARRIPSRQASVEPGEISVPHLGADAARAHKPQSIRR</sequence>
<gene>
    <name evidence="2" type="ORF">B0T17DRAFT_515978</name>
</gene>
<dbReference type="EMBL" id="JAULSR010000001">
    <property type="protein sequence ID" value="KAK0635329.1"/>
    <property type="molecule type" value="Genomic_DNA"/>
</dbReference>
<protein>
    <submittedName>
        <fullName evidence="2">Uncharacterized protein</fullName>
    </submittedName>
</protein>
<organism evidence="2 3">
    <name type="scientific">Bombardia bombarda</name>
    <dbReference type="NCBI Taxonomy" id="252184"/>
    <lineage>
        <taxon>Eukaryota</taxon>
        <taxon>Fungi</taxon>
        <taxon>Dikarya</taxon>
        <taxon>Ascomycota</taxon>
        <taxon>Pezizomycotina</taxon>
        <taxon>Sordariomycetes</taxon>
        <taxon>Sordariomycetidae</taxon>
        <taxon>Sordariales</taxon>
        <taxon>Lasiosphaeriaceae</taxon>
        <taxon>Bombardia</taxon>
    </lineage>
</organism>
<evidence type="ECO:0000313" key="3">
    <source>
        <dbReference type="Proteomes" id="UP001174934"/>
    </source>
</evidence>
<evidence type="ECO:0000313" key="2">
    <source>
        <dbReference type="EMBL" id="KAK0635329.1"/>
    </source>
</evidence>
<feature type="region of interest" description="Disordered" evidence="1">
    <location>
        <begin position="28"/>
        <end position="53"/>
    </location>
</feature>
<accession>A0AA40CFD9</accession>
<proteinExistence type="predicted"/>
<comment type="caution">
    <text evidence="2">The sequence shown here is derived from an EMBL/GenBank/DDBJ whole genome shotgun (WGS) entry which is preliminary data.</text>
</comment>